<dbReference type="GO" id="GO:0047617">
    <property type="term" value="F:fatty acyl-CoA hydrolase activity"/>
    <property type="evidence" value="ECO:0007669"/>
    <property type="project" value="TreeGrafter"/>
</dbReference>
<organism evidence="1 2">
    <name type="scientific">Agrococcus baldri</name>
    <dbReference type="NCBI Taxonomy" id="153730"/>
    <lineage>
        <taxon>Bacteria</taxon>
        <taxon>Bacillati</taxon>
        <taxon>Actinomycetota</taxon>
        <taxon>Actinomycetes</taxon>
        <taxon>Micrococcales</taxon>
        <taxon>Microbacteriaceae</taxon>
        <taxon>Agrococcus</taxon>
    </lineage>
</organism>
<dbReference type="RefSeq" id="WP_146792109.1">
    <property type="nucleotide sequence ID" value="NZ_BJUU01000001.1"/>
</dbReference>
<comment type="caution">
    <text evidence="1">The sequence shown here is derived from an EMBL/GenBank/DDBJ whole genome shotgun (WGS) entry which is preliminary data.</text>
</comment>
<dbReference type="CDD" id="cd00586">
    <property type="entry name" value="4HBT"/>
    <property type="match status" value="1"/>
</dbReference>
<evidence type="ECO:0000313" key="1">
    <source>
        <dbReference type="EMBL" id="GEK78696.1"/>
    </source>
</evidence>
<dbReference type="SUPFAM" id="SSF54637">
    <property type="entry name" value="Thioesterase/thiol ester dehydrase-isomerase"/>
    <property type="match status" value="1"/>
</dbReference>
<dbReference type="Gene3D" id="3.10.129.10">
    <property type="entry name" value="Hotdog Thioesterase"/>
    <property type="match status" value="1"/>
</dbReference>
<proteinExistence type="predicted"/>
<dbReference type="AlphaFoldDB" id="A0AA87R9B2"/>
<dbReference type="Pfam" id="PF13279">
    <property type="entry name" value="4HBT_2"/>
    <property type="match status" value="1"/>
</dbReference>
<dbReference type="PANTHER" id="PTHR31793">
    <property type="entry name" value="4-HYDROXYBENZOYL-COA THIOESTERASE FAMILY MEMBER"/>
    <property type="match status" value="1"/>
</dbReference>
<reference evidence="1 2" key="1">
    <citation type="submission" date="2019-07" db="EMBL/GenBank/DDBJ databases">
        <title>Whole genome shotgun sequence of Agrococcus baldri NBRC 103055.</title>
        <authorList>
            <person name="Hosoyama A."/>
            <person name="Uohara A."/>
            <person name="Ohji S."/>
            <person name="Ichikawa N."/>
        </authorList>
    </citation>
    <scope>NUCLEOTIDE SEQUENCE [LARGE SCALE GENOMIC DNA]</scope>
    <source>
        <strain evidence="1 2">NBRC 103055</strain>
    </source>
</reference>
<evidence type="ECO:0000313" key="2">
    <source>
        <dbReference type="Proteomes" id="UP000321749"/>
    </source>
</evidence>
<dbReference type="InterPro" id="IPR029069">
    <property type="entry name" value="HotDog_dom_sf"/>
</dbReference>
<protein>
    <submittedName>
        <fullName evidence="1">Thioesterase</fullName>
    </submittedName>
</protein>
<dbReference type="Proteomes" id="UP000321749">
    <property type="component" value="Unassembled WGS sequence"/>
</dbReference>
<sequence>MRLPVPVRIRWSDLDAYGHVNNAALLTLLEEARVTAFWAGGPEGSPTTAIIDAGPGATSLTVIARQEAEYLAQIPHHRQPIIVDMWIGRMAGASMDVCYEVLSPDQREVYARAQTTVVMLDASSGTPRRLTATERAAWEPYLEAPIAFRRASSGPGEPMAR</sequence>
<dbReference type="PANTHER" id="PTHR31793:SF24">
    <property type="entry name" value="LONG-CHAIN ACYL-COA THIOESTERASE FADM"/>
    <property type="match status" value="1"/>
</dbReference>
<dbReference type="InterPro" id="IPR050563">
    <property type="entry name" value="4-hydroxybenzoyl-CoA_TE"/>
</dbReference>
<accession>A0AA87R9B2</accession>
<dbReference type="EMBL" id="BJUU01000001">
    <property type="protein sequence ID" value="GEK78696.1"/>
    <property type="molecule type" value="Genomic_DNA"/>
</dbReference>
<gene>
    <name evidence="1" type="ORF">ABA31_00470</name>
</gene>
<name>A0AA87R9B2_9MICO</name>
<keyword evidence="2" id="KW-1185">Reference proteome</keyword>